<keyword evidence="10" id="KW-1185">Reference proteome</keyword>
<feature type="transmembrane region" description="Helical" evidence="7">
    <location>
        <begin position="235"/>
        <end position="264"/>
    </location>
</feature>
<dbReference type="InterPro" id="IPR036259">
    <property type="entry name" value="MFS_trans_sf"/>
</dbReference>
<dbReference type="Proteomes" id="UP000199225">
    <property type="component" value="Unassembled WGS sequence"/>
</dbReference>
<dbReference type="InterPro" id="IPR011701">
    <property type="entry name" value="MFS"/>
</dbReference>
<dbReference type="PROSITE" id="PS50850">
    <property type="entry name" value="MFS"/>
    <property type="match status" value="1"/>
</dbReference>
<dbReference type="AlphaFoldDB" id="A0A1G8V9F4"/>
<dbReference type="InterPro" id="IPR020846">
    <property type="entry name" value="MFS_dom"/>
</dbReference>
<feature type="transmembrane region" description="Helical" evidence="7">
    <location>
        <begin position="168"/>
        <end position="187"/>
    </location>
</feature>
<feature type="domain" description="Major facilitator superfamily (MFS) profile" evidence="8">
    <location>
        <begin position="39"/>
        <end position="425"/>
    </location>
</feature>
<dbReference type="SUPFAM" id="SSF103473">
    <property type="entry name" value="MFS general substrate transporter"/>
    <property type="match status" value="1"/>
</dbReference>
<feature type="transmembrane region" description="Helical" evidence="7">
    <location>
        <begin position="41"/>
        <end position="66"/>
    </location>
</feature>
<name>A0A1G8V9F4_9BACI</name>
<evidence type="ECO:0000256" key="7">
    <source>
        <dbReference type="SAM" id="Phobius"/>
    </source>
</evidence>
<evidence type="ECO:0000256" key="4">
    <source>
        <dbReference type="ARBA" id="ARBA00022692"/>
    </source>
</evidence>
<dbReference type="PANTHER" id="PTHR43266:SF2">
    <property type="entry name" value="MAJOR FACILITATOR SUPERFAMILY (MFS) PROFILE DOMAIN-CONTAINING PROTEIN"/>
    <property type="match status" value="1"/>
</dbReference>
<keyword evidence="5 7" id="KW-1133">Transmembrane helix</keyword>
<organism evidence="9 10">
    <name type="scientific">Salimicrobium halophilum</name>
    <dbReference type="NCBI Taxonomy" id="86666"/>
    <lineage>
        <taxon>Bacteria</taxon>
        <taxon>Bacillati</taxon>
        <taxon>Bacillota</taxon>
        <taxon>Bacilli</taxon>
        <taxon>Bacillales</taxon>
        <taxon>Bacillaceae</taxon>
        <taxon>Salimicrobium</taxon>
    </lineage>
</organism>
<reference evidence="10" key="1">
    <citation type="submission" date="2016-10" db="EMBL/GenBank/DDBJ databases">
        <authorList>
            <person name="Varghese N."/>
            <person name="Submissions S."/>
        </authorList>
    </citation>
    <scope>NUCLEOTIDE SEQUENCE [LARGE SCALE GENOMIC DNA]</scope>
    <source>
        <strain evidence="10">DSM 4771</strain>
    </source>
</reference>
<dbReference type="Pfam" id="PF07690">
    <property type="entry name" value="MFS_1"/>
    <property type="match status" value="1"/>
</dbReference>
<dbReference type="PRINTS" id="PR01988">
    <property type="entry name" value="EXPORTERBACE"/>
</dbReference>
<dbReference type="PANTHER" id="PTHR43266">
    <property type="entry name" value="MACROLIDE-EFFLUX PROTEIN"/>
    <property type="match status" value="1"/>
</dbReference>
<feature type="transmembrane region" description="Helical" evidence="7">
    <location>
        <begin position="404"/>
        <end position="425"/>
    </location>
</feature>
<dbReference type="GO" id="GO:0022857">
    <property type="term" value="F:transmembrane transporter activity"/>
    <property type="evidence" value="ECO:0007669"/>
    <property type="project" value="InterPro"/>
</dbReference>
<dbReference type="CDD" id="cd06173">
    <property type="entry name" value="MFS_MefA_like"/>
    <property type="match status" value="1"/>
</dbReference>
<evidence type="ECO:0000259" key="8">
    <source>
        <dbReference type="PROSITE" id="PS50850"/>
    </source>
</evidence>
<proteinExistence type="predicted"/>
<feature type="transmembrane region" description="Helical" evidence="7">
    <location>
        <begin position="72"/>
        <end position="93"/>
    </location>
</feature>
<keyword evidence="2" id="KW-0813">Transport</keyword>
<evidence type="ECO:0000256" key="6">
    <source>
        <dbReference type="ARBA" id="ARBA00023136"/>
    </source>
</evidence>
<feature type="transmembrane region" description="Helical" evidence="7">
    <location>
        <begin position="313"/>
        <end position="331"/>
    </location>
</feature>
<evidence type="ECO:0000313" key="9">
    <source>
        <dbReference type="EMBL" id="SDJ62487.1"/>
    </source>
</evidence>
<dbReference type="STRING" id="86666.SAMN04490247_2577"/>
<accession>A0A1G8V9F4</accession>
<feature type="transmembrane region" description="Helical" evidence="7">
    <location>
        <begin position="284"/>
        <end position="306"/>
    </location>
</feature>
<evidence type="ECO:0000313" key="10">
    <source>
        <dbReference type="Proteomes" id="UP000199225"/>
    </source>
</evidence>
<evidence type="ECO:0000256" key="5">
    <source>
        <dbReference type="ARBA" id="ARBA00022989"/>
    </source>
</evidence>
<keyword evidence="3" id="KW-1003">Cell membrane</keyword>
<keyword evidence="4 7" id="KW-0812">Transmembrane</keyword>
<feature type="transmembrane region" description="Helical" evidence="7">
    <location>
        <begin position="372"/>
        <end position="398"/>
    </location>
</feature>
<gene>
    <name evidence="9" type="ORF">SAMN04490247_2577</name>
</gene>
<evidence type="ECO:0000256" key="2">
    <source>
        <dbReference type="ARBA" id="ARBA00022448"/>
    </source>
</evidence>
<keyword evidence="6 7" id="KW-0472">Membrane</keyword>
<dbReference type="GO" id="GO:0005886">
    <property type="term" value="C:plasma membrane"/>
    <property type="evidence" value="ECO:0007669"/>
    <property type="project" value="UniProtKB-SubCell"/>
</dbReference>
<evidence type="ECO:0000256" key="3">
    <source>
        <dbReference type="ARBA" id="ARBA00022475"/>
    </source>
</evidence>
<dbReference type="InterPro" id="IPR022324">
    <property type="entry name" value="Bacilysin_exporter_BacE_put"/>
</dbReference>
<dbReference type="EMBL" id="FNEV01000008">
    <property type="protein sequence ID" value="SDJ62487.1"/>
    <property type="molecule type" value="Genomic_DNA"/>
</dbReference>
<protein>
    <submittedName>
        <fullName evidence="9">Major Facilitator Superfamily protein</fullName>
    </submittedName>
</protein>
<comment type="subcellular location">
    <subcellularLocation>
        <location evidence="1">Cell membrane</location>
        <topology evidence="1">Multi-pass membrane protein</topology>
    </subcellularLocation>
</comment>
<evidence type="ECO:0000256" key="1">
    <source>
        <dbReference type="ARBA" id="ARBA00004651"/>
    </source>
</evidence>
<feature type="transmembrane region" description="Helical" evidence="7">
    <location>
        <begin position="193"/>
        <end position="214"/>
    </location>
</feature>
<dbReference type="Gene3D" id="1.20.1250.20">
    <property type="entry name" value="MFS general substrate transporter like domains"/>
    <property type="match status" value="1"/>
</dbReference>
<feature type="transmembrane region" description="Helical" evidence="7">
    <location>
        <begin position="337"/>
        <end position="360"/>
    </location>
</feature>
<sequence length="441" mass="48325">MTYRPALETKVLGRVFLFSLPTFRRGFMEENKMVSSWRHPILLLFGIGLSNIGDWIYLIALNLIVLEMTGSPLAVAVLYILLPTATVCTNFWSGTLVDRLNQRNLMVALDFIRASLIFMIPFFPTLWLIYPIVFLVNMASSIFNPASMSYITKLIPRGKRKRFNSFRSLIDSGGFLVGPAIAGFLLMAGDPFLAIYVNALTFLFSGIVTLFLPVTTNMVEKAMSSFSLQLLKKDWNVVVLFTRNYASVMLIYFLFGLMMVMAAALDSLEAAFSKEVLNLTDAEYGFLVSIAGVGIATGAIIIALFADKISTSLLLGIGPVLVAGGYIIYAFSDHFEVAAVGFIVLAFSLAFANTGFHTFYQNNIPVEILGRIGSIYGLIEAAFTITATIVIGIAAQFFSIKAAVITGSFVMLVVTLILGVASYNFEKRCEAPVQNTAVRGK</sequence>